<dbReference type="Proteomes" id="UP001153069">
    <property type="component" value="Unassembled WGS sequence"/>
</dbReference>
<feature type="signal peptide" evidence="1">
    <location>
        <begin position="1"/>
        <end position="21"/>
    </location>
</feature>
<evidence type="ECO:0000313" key="2">
    <source>
        <dbReference type="EMBL" id="CAB9530431.1"/>
    </source>
</evidence>
<evidence type="ECO:0000313" key="3">
    <source>
        <dbReference type="Proteomes" id="UP001153069"/>
    </source>
</evidence>
<keyword evidence="3" id="KW-1185">Reference proteome</keyword>
<protein>
    <submittedName>
        <fullName evidence="2">Uncharacterized protein</fullName>
    </submittedName>
</protein>
<gene>
    <name evidence="2" type="ORF">SEMRO_2880_G339210.1</name>
</gene>
<keyword evidence="1" id="KW-0732">Signal</keyword>
<accession>A0A9N8F348</accession>
<dbReference type="EMBL" id="CAICTM010002878">
    <property type="protein sequence ID" value="CAB9530431.1"/>
    <property type="molecule type" value="Genomic_DNA"/>
</dbReference>
<evidence type="ECO:0000256" key="1">
    <source>
        <dbReference type="SAM" id="SignalP"/>
    </source>
</evidence>
<comment type="caution">
    <text evidence="2">The sequence shown here is derived from an EMBL/GenBank/DDBJ whole genome shotgun (WGS) entry which is preliminary data.</text>
</comment>
<organism evidence="2 3">
    <name type="scientific">Seminavis robusta</name>
    <dbReference type="NCBI Taxonomy" id="568900"/>
    <lineage>
        <taxon>Eukaryota</taxon>
        <taxon>Sar</taxon>
        <taxon>Stramenopiles</taxon>
        <taxon>Ochrophyta</taxon>
        <taxon>Bacillariophyta</taxon>
        <taxon>Bacillariophyceae</taxon>
        <taxon>Bacillariophycidae</taxon>
        <taxon>Naviculales</taxon>
        <taxon>Naviculaceae</taxon>
        <taxon>Seminavis</taxon>
    </lineage>
</organism>
<feature type="chain" id="PRO_5040172378" evidence="1">
    <location>
        <begin position="22"/>
        <end position="244"/>
    </location>
</feature>
<proteinExistence type="predicted"/>
<dbReference type="AlphaFoldDB" id="A0A9N8F348"/>
<sequence length="244" mass="27453">MRHSLSFDLLVLSWIASTAHGFGIFSKSPSKPATNFAKAPQSKLTFLQSLETLDTMNAATKERTQMVRDMTNDNPTSQPGSKEGFQPFAAGLWSVIYAPHITTMSKLVGRGFTPVWYDLKQDGTMISHARFDVKLPLLPEKSGWLSVSGTYGTQDDNRVCRVDFDKAWIKWNDDNNNTEDAPYPTLEDVAPSLEKTIIQTLGKWLFIDSFSVFPVSYLDDDLIVFDFELLGTRICARKIKKETP</sequence>
<dbReference type="OrthoDB" id="523511at2759"/>
<reference evidence="2" key="1">
    <citation type="submission" date="2020-06" db="EMBL/GenBank/DDBJ databases">
        <authorList>
            <consortium name="Plant Systems Biology data submission"/>
        </authorList>
    </citation>
    <scope>NUCLEOTIDE SEQUENCE</scope>
    <source>
        <strain evidence="2">D6</strain>
    </source>
</reference>
<name>A0A9N8F348_9STRA</name>